<organism evidence="1 2">
    <name type="scientific">Serinibacter salmoneus</name>
    <dbReference type="NCBI Taxonomy" id="556530"/>
    <lineage>
        <taxon>Bacteria</taxon>
        <taxon>Bacillati</taxon>
        <taxon>Actinomycetota</taxon>
        <taxon>Actinomycetes</taxon>
        <taxon>Micrococcales</taxon>
        <taxon>Beutenbergiaceae</taxon>
        <taxon>Serinibacter</taxon>
    </lineage>
</organism>
<dbReference type="PANTHER" id="PTHR30528:SF0">
    <property type="entry name" value="CYTOPLASMIC PROTEIN"/>
    <property type="match status" value="1"/>
</dbReference>
<reference evidence="1 2" key="1">
    <citation type="submission" date="2017-10" db="EMBL/GenBank/DDBJ databases">
        <title>Sequencing the genomes of 1000 actinobacteria strains.</title>
        <authorList>
            <person name="Klenk H.-P."/>
        </authorList>
    </citation>
    <scope>NUCLEOTIDE SEQUENCE [LARGE SCALE GENOMIC DNA]</scope>
    <source>
        <strain evidence="1 2">DSM 21801</strain>
    </source>
</reference>
<dbReference type="RefSeq" id="WP_098469335.1">
    <property type="nucleotide sequence ID" value="NZ_PDJD01000001.1"/>
</dbReference>
<sequence length="405" mass="45227">MVETLTPSQARRIAVAAQGLDRDRPRRVDLGTLTRLTDRLGLLQIDSVNVLARAHVLPVFARLGPYDTALLTRMSSSPPRRLVETWAHEASLVPPAVYGDLAWWREGQRSGRHVAPFLDAHRDLVDRVRGVLRVQGPRTSRQVQDELGTGASRSGWWEWGETKRALEVLLRVGEVACASRTPQFERRYDLAERVVPSVPTPPREEAVRSLVRRSVQALGIGTARCVSDYYRLPAALVRPALTQLVDSGEVTRAHVPDWGEVYVHAKARRPRRVAARALLAPFDPLVFERNRLLALYGMHYRIGIYTPRHLRSHGYYVLPFLLGEHLVARVDLKADRRGRHLVVQHAHLERPGQAPGATRWPESGEVVEALARSLTEMAQWLGLQAVAASTHGRGDLLPALRGAVG</sequence>
<evidence type="ECO:0008006" key="3">
    <source>
        <dbReference type="Google" id="ProtNLM"/>
    </source>
</evidence>
<dbReference type="EMBL" id="PDJD01000001">
    <property type="protein sequence ID" value="PFG20330.1"/>
    <property type="molecule type" value="Genomic_DNA"/>
</dbReference>
<gene>
    <name evidence="1" type="ORF">ATL40_1928</name>
</gene>
<dbReference type="InterPro" id="IPR009351">
    <property type="entry name" value="AlkZ-like"/>
</dbReference>
<evidence type="ECO:0000313" key="1">
    <source>
        <dbReference type="EMBL" id="PFG20330.1"/>
    </source>
</evidence>
<dbReference type="Pfam" id="PF06224">
    <property type="entry name" value="AlkZ-like"/>
    <property type="match status" value="1"/>
</dbReference>
<evidence type="ECO:0000313" key="2">
    <source>
        <dbReference type="Proteomes" id="UP000224915"/>
    </source>
</evidence>
<dbReference type="Proteomes" id="UP000224915">
    <property type="component" value="Unassembled WGS sequence"/>
</dbReference>
<proteinExistence type="predicted"/>
<name>A0A2A9D3A8_9MICO</name>
<accession>A0A2A9D3A8</accession>
<dbReference type="AlphaFoldDB" id="A0A2A9D3A8"/>
<protein>
    <recommendedName>
        <fullName evidence="3">Winged helix-turn-helix domain-containing protein</fullName>
    </recommendedName>
</protein>
<comment type="caution">
    <text evidence="1">The sequence shown here is derived from an EMBL/GenBank/DDBJ whole genome shotgun (WGS) entry which is preliminary data.</text>
</comment>
<dbReference type="PANTHER" id="PTHR30528">
    <property type="entry name" value="CYTOPLASMIC PROTEIN"/>
    <property type="match status" value="1"/>
</dbReference>
<keyword evidence="2" id="KW-1185">Reference proteome</keyword>
<dbReference type="OrthoDB" id="9787207at2"/>